<evidence type="ECO:0000256" key="3">
    <source>
        <dbReference type="ARBA" id="ARBA00022729"/>
    </source>
</evidence>
<feature type="transmembrane region" description="Helical" evidence="9">
    <location>
        <begin position="924"/>
        <end position="946"/>
    </location>
</feature>
<feature type="disulfide bond" evidence="7">
    <location>
        <begin position="679"/>
        <end position="689"/>
    </location>
</feature>
<dbReference type="InterPro" id="IPR013783">
    <property type="entry name" value="Ig-like_fold"/>
</dbReference>
<keyword evidence="12" id="KW-1185">Reference proteome</keyword>
<feature type="compositionally biased region" description="Basic and acidic residues" evidence="8">
    <location>
        <begin position="92"/>
        <end position="101"/>
    </location>
</feature>
<dbReference type="GO" id="GO:0005615">
    <property type="term" value="C:extracellular space"/>
    <property type="evidence" value="ECO:0007669"/>
    <property type="project" value="TreeGrafter"/>
</dbReference>
<dbReference type="SMART" id="SM00202">
    <property type="entry name" value="SR"/>
    <property type="match status" value="5"/>
</dbReference>
<dbReference type="PRINTS" id="PR00258">
    <property type="entry name" value="SPERACTRCPTR"/>
</dbReference>
<feature type="domain" description="SRCR" evidence="10">
    <location>
        <begin position="344"/>
        <end position="434"/>
    </location>
</feature>
<name>A0AAV9QRV4_9TELE</name>
<dbReference type="PANTHER" id="PTHR48071:SF15">
    <property type="entry name" value="SRCR DOMAIN-CONTAINING PROTEIN"/>
    <property type="match status" value="1"/>
</dbReference>
<keyword evidence="3" id="KW-0732">Signal</keyword>
<evidence type="ECO:0000256" key="6">
    <source>
        <dbReference type="ARBA" id="ARBA00023180"/>
    </source>
</evidence>
<dbReference type="InterPro" id="IPR036772">
    <property type="entry name" value="SRCR-like_dom_sf"/>
</dbReference>
<dbReference type="Proteomes" id="UP001311232">
    <property type="component" value="Unassembled WGS sequence"/>
</dbReference>
<feature type="region of interest" description="Disordered" evidence="8">
    <location>
        <begin position="1"/>
        <end position="31"/>
    </location>
</feature>
<evidence type="ECO:0000256" key="1">
    <source>
        <dbReference type="ARBA" id="ARBA00004613"/>
    </source>
</evidence>
<protein>
    <recommendedName>
        <fullName evidence="10">SRCR domain-containing protein</fullName>
    </recommendedName>
</protein>
<evidence type="ECO:0000256" key="5">
    <source>
        <dbReference type="ARBA" id="ARBA00023157"/>
    </source>
</evidence>
<dbReference type="EMBL" id="JAHHUM010002968">
    <property type="protein sequence ID" value="KAK5599079.1"/>
    <property type="molecule type" value="Genomic_DNA"/>
</dbReference>
<dbReference type="Gene3D" id="2.60.40.10">
    <property type="entry name" value="Immunoglobulins"/>
    <property type="match status" value="1"/>
</dbReference>
<keyword evidence="9" id="KW-0472">Membrane</keyword>
<dbReference type="SUPFAM" id="SSF56487">
    <property type="entry name" value="SRCR-like"/>
    <property type="match status" value="7"/>
</dbReference>
<feature type="domain" description="SRCR" evidence="10">
    <location>
        <begin position="611"/>
        <end position="710"/>
    </location>
</feature>
<organism evidence="11 12">
    <name type="scientific">Crenichthys baileyi</name>
    <name type="common">White River springfish</name>
    <dbReference type="NCBI Taxonomy" id="28760"/>
    <lineage>
        <taxon>Eukaryota</taxon>
        <taxon>Metazoa</taxon>
        <taxon>Chordata</taxon>
        <taxon>Craniata</taxon>
        <taxon>Vertebrata</taxon>
        <taxon>Euteleostomi</taxon>
        <taxon>Actinopterygii</taxon>
        <taxon>Neopterygii</taxon>
        <taxon>Teleostei</taxon>
        <taxon>Neoteleostei</taxon>
        <taxon>Acanthomorphata</taxon>
        <taxon>Ovalentaria</taxon>
        <taxon>Atherinomorphae</taxon>
        <taxon>Cyprinodontiformes</taxon>
        <taxon>Goodeidae</taxon>
        <taxon>Crenichthys</taxon>
    </lineage>
</organism>
<feature type="domain" description="SRCR" evidence="10">
    <location>
        <begin position="713"/>
        <end position="808"/>
    </location>
</feature>
<evidence type="ECO:0000256" key="8">
    <source>
        <dbReference type="SAM" id="MobiDB-lite"/>
    </source>
</evidence>
<feature type="disulfide bond" evidence="7">
    <location>
        <begin position="475"/>
        <end position="536"/>
    </location>
</feature>
<feature type="disulfide bond" evidence="7">
    <location>
        <begin position="781"/>
        <end position="791"/>
    </location>
</feature>
<keyword evidence="9" id="KW-0812">Transmembrane</keyword>
<feature type="compositionally biased region" description="Basic and acidic residues" evidence="8">
    <location>
        <begin position="1"/>
        <end position="15"/>
    </location>
</feature>
<evidence type="ECO:0000256" key="2">
    <source>
        <dbReference type="ARBA" id="ARBA00022525"/>
    </source>
</evidence>
<dbReference type="AlphaFoldDB" id="A0AAV9QRV4"/>
<dbReference type="PROSITE" id="PS50287">
    <property type="entry name" value="SRCR_2"/>
    <property type="match status" value="7"/>
</dbReference>
<feature type="domain" description="SRCR" evidence="10">
    <location>
        <begin position="541"/>
        <end position="587"/>
    </location>
</feature>
<comment type="subcellular location">
    <subcellularLocation>
        <location evidence="1">Secreted</location>
    </subcellularLocation>
</comment>
<comment type="caution">
    <text evidence="7">Lacks conserved residue(s) required for the propagation of feature annotation.</text>
</comment>
<dbReference type="GO" id="GO:0004252">
    <property type="term" value="F:serine-type endopeptidase activity"/>
    <property type="evidence" value="ECO:0007669"/>
    <property type="project" value="TreeGrafter"/>
</dbReference>
<evidence type="ECO:0000256" key="9">
    <source>
        <dbReference type="SAM" id="Phobius"/>
    </source>
</evidence>
<proteinExistence type="predicted"/>
<evidence type="ECO:0000259" key="10">
    <source>
        <dbReference type="PROSITE" id="PS50287"/>
    </source>
</evidence>
<evidence type="ECO:0000313" key="11">
    <source>
        <dbReference type="EMBL" id="KAK5599079.1"/>
    </source>
</evidence>
<feature type="domain" description="SRCR" evidence="10">
    <location>
        <begin position="172"/>
        <end position="219"/>
    </location>
</feature>
<feature type="domain" description="SRCR" evidence="10">
    <location>
        <begin position="243"/>
        <end position="349"/>
    </location>
</feature>
<dbReference type="Pfam" id="PF00530">
    <property type="entry name" value="SRCR"/>
    <property type="match status" value="5"/>
</dbReference>
<keyword evidence="2" id="KW-0964">Secreted</keyword>
<evidence type="ECO:0000256" key="7">
    <source>
        <dbReference type="PROSITE-ProRule" id="PRU00196"/>
    </source>
</evidence>
<feature type="disulfide bond" evidence="7">
    <location>
        <begin position="505"/>
        <end position="515"/>
    </location>
</feature>
<feature type="disulfide bond" evidence="7">
    <location>
        <begin position="312"/>
        <end position="322"/>
    </location>
</feature>
<accession>A0AAV9QRV4</accession>
<dbReference type="InterPro" id="IPR001190">
    <property type="entry name" value="SRCR"/>
</dbReference>
<keyword evidence="9" id="KW-1133">Transmembrane helix</keyword>
<dbReference type="PANTHER" id="PTHR48071">
    <property type="entry name" value="SRCR DOMAIN-CONTAINING PROTEIN"/>
    <property type="match status" value="1"/>
</dbReference>
<feature type="domain" description="SRCR" evidence="10">
    <location>
        <begin position="437"/>
        <end position="537"/>
    </location>
</feature>
<sequence length="981" mass="109797">MNKEKDLMKAQKEDEQPWNIDKQTEPVKNSENQGAYILREEWRMTWDPGTALTHLQNTIRRQEKVYEVYCISKINVDRNPRQGTPRLCEEEDRWKVDEPPGGKKGAASGSEEYCQQMMDRIRDDNCLCENEAPTLIKRGAEIKLHILGKGNMDGKVLMLLLSLCNSVLSDKFRLVEGPSHCAGTLQIRDQENWKQVQDMEFVWNRTMAAEVCRELDCGSVVAITRNNWDWSDFNMEITCSDTVRLGNGSSLCRGILEVKSDQLNQSWISVNMDGFGHRDAEMVCKELGCGPVSVLLGKPYVKAHALALSVKCTGIKAALSECFSSVGNYSGKAVGLTCSEPEDIRLVEGDSQCVGILQMKHRGEWKPAFKKTWTLTFAGEVCKQLDCGSPLSITRETVRSRRVLWDLRDCDGPSLTDCVKGIVYSEHFTKITCSGSVRLVHGSNHCSGRLEVKLNESWSSVCEKGFNQQDAEVVCREIGCGPASVIKRIHYGKVDAPIWKKEVHCRGNESSLLNCGRSWLRKSTCPSDSKAVELTCSDPEVRLVGGTGRCAGYLEIKHFGEWRAADDKDKIRDWTLKQADIDLSCTQTLECMKLESFYSTFRVEITCSDSIRLVNSSNQCSGRLELKMNQLWSTVCEKDFDKQDAEVVCREIGCGPPVILQGALFGGEEAPLKRWAFQCEGNESALLDCRSSGSATNMCSPENVVGLTCSDYIRLAGGTSRCAGTLEMLYQGQWRPVVDKSDLLEEKLTHSVCPELGCGAFVSARTEEKQMRSVWWITSICVESGNKLRDCGTLNDDIHDTSIEVICSDLSDLLVEPHISLFFYSEEVRAPANQKLDIPIGSAFAIMCSIKPQYQAGSFELVLSSSSSRESFTLPAVNHSSLFLFSAANHKHQGTYSCIYHAYVFSQNFSSVSRPISLTISAEFIIRPCVVLMVMMASILILYCYFKVYSCQMSEQEKNRYLEDCSTKSYLKEETAVSRNK</sequence>
<reference evidence="11 12" key="1">
    <citation type="submission" date="2021-06" db="EMBL/GenBank/DDBJ databases">
        <authorList>
            <person name="Palmer J.M."/>
        </authorList>
    </citation>
    <scope>NUCLEOTIDE SEQUENCE [LARGE SCALE GENOMIC DNA]</scope>
    <source>
        <strain evidence="11 12">MEX-2019</strain>
        <tissue evidence="11">Muscle</tissue>
    </source>
</reference>
<comment type="caution">
    <text evidence="11">The sequence shown here is derived from an EMBL/GenBank/DDBJ whole genome shotgun (WGS) entry which is preliminary data.</text>
</comment>
<dbReference type="Gene3D" id="3.10.250.10">
    <property type="entry name" value="SRCR-like domain"/>
    <property type="match status" value="7"/>
</dbReference>
<dbReference type="GO" id="GO:0005886">
    <property type="term" value="C:plasma membrane"/>
    <property type="evidence" value="ECO:0007669"/>
    <property type="project" value="TreeGrafter"/>
</dbReference>
<gene>
    <name evidence="11" type="ORF">CRENBAI_026362</name>
</gene>
<keyword evidence="5 7" id="KW-1015">Disulfide bond</keyword>
<evidence type="ECO:0000256" key="4">
    <source>
        <dbReference type="ARBA" id="ARBA00022737"/>
    </source>
</evidence>
<dbReference type="FunFam" id="3.10.250.10:FF:000013">
    <property type="entry name" value="CD163 molecule like 1"/>
    <property type="match status" value="2"/>
</dbReference>
<feature type="region of interest" description="Disordered" evidence="8">
    <location>
        <begin position="81"/>
        <end position="110"/>
    </location>
</feature>
<keyword evidence="4" id="KW-0677">Repeat</keyword>
<keyword evidence="6" id="KW-0325">Glycoprotein</keyword>
<evidence type="ECO:0000313" key="12">
    <source>
        <dbReference type="Proteomes" id="UP001311232"/>
    </source>
</evidence>
<dbReference type="GO" id="GO:0031638">
    <property type="term" value="P:zymogen activation"/>
    <property type="evidence" value="ECO:0007669"/>
    <property type="project" value="TreeGrafter"/>
</dbReference>